<dbReference type="STRING" id="450851.PHZ_c0832"/>
<evidence type="ECO:0000313" key="5">
    <source>
        <dbReference type="EMBL" id="ACG77246.1"/>
    </source>
</evidence>
<keyword evidence="6" id="KW-1185">Reference proteome</keyword>
<dbReference type="eggNOG" id="COG4977">
    <property type="taxonomic scope" value="Bacteria"/>
</dbReference>
<reference evidence="5 6" key="1">
    <citation type="journal article" date="2008" name="BMC Genomics">
        <title>Complete genome of Phenylobacterium zucineum - a novel facultative intracellular bacterium isolated from human erythroleukemia cell line K562.</title>
        <authorList>
            <person name="Luo Y."/>
            <person name="Xu X."/>
            <person name="Ding Z."/>
            <person name="Liu Z."/>
            <person name="Zhang B."/>
            <person name="Yan Z."/>
            <person name="Sun J."/>
            <person name="Hu S."/>
            <person name="Hu X."/>
        </authorList>
    </citation>
    <scope>NUCLEOTIDE SEQUENCE [LARGE SCALE GENOMIC DNA]</scope>
    <source>
        <strain evidence="5 6">HLK1</strain>
    </source>
</reference>
<dbReference type="PROSITE" id="PS00041">
    <property type="entry name" value="HTH_ARAC_FAMILY_1"/>
    <property type="match status" value="1"/>
</dbReference>
<dbReference type="InterPro" id="IPR009057">
    <property type="entry name" value="Homeodomain-like_sf"/>
</dbReference>
<dbReference type="RefSeq" id="WP_012521394.1">
    <property type="nucleotide sequence ID" value="NC_011144.1"/>
</dbReference>
<dbReference type="CDD" id="cd03137">
    <property type="entry name" value="GATase1_AraC_1"/>
    <property type="match status" value="1"/>
</dbReference>
<organism evidence="5 6">
    <name type="scientific">Phenylobacterium zucineum (strain HLK1)</name>
    <dbReference type="NCBI Taxonomy" id="450851"/>
    <lineage>
        <taxon>Bacteria</taxon>
        <taxon>Pseudomonadati</taxon>
        <taxon>Pseudomonadota</taxon>
        <taxon>Alphaproteobacteria</taxon>
        <taxon>Caulobacterales</taxon>
        <taxon>Caulobacteraceae</taxon>
        <taxon>Phenylobacterium</taxon>
    </lineage>
</organism>
<keyword evidence="2" id="KW-0238">DNA-binding</keyword>
<dbReference type="InterPro" id="IPR002818">
    <property type="entry name" value="DJ-1/PfpI"/>
</dbReference>
<dbReference type="Gene3D" id="1.10.10.60">
    <property type="entry name" value="Homeodomain-like"/>
    <property type="match status" value="2"/>
</dbReference>
<dbReference type="InterPro" id="IPR018060">
    <property type="entry name" value="HTH_AraC"/>
</dbReference>
<dbReference type="Gene3D" id="3.40.50.880">
    <property type="match status" value="1"/>
</dbReference>
<dbReference type="HOGENOM" id="CLU_000445_59_0_5"/>
<dbReference type="Proteomes" id="UP000001868">
    <property type="component" value="Chromosome"/>
</dbReference>
<feature type="domain" description="HTH araC/xylS-type" evidence="4">
    <location>
        <begin position="219"/>
        <end position="317"/>
    </location>
</feature>
<dbReference type="InterPro" id="IPR029062">
    <property type="entry name" value="Class_I_gatase-like"/>
</dbReference>
<keyword evidence="1" id="KW-0805">Transcription regulation</keyword>
<dbReference type="Pfam" id="PF12833">
    <property type="entry name" value="HTH_18"/>
    <property type="match status" value="1"/>
</dbReference>
<dbReference type="GO" id="GO:0003700">
    <property type="term" value="F:DNA-binding transcription factor activity"/>
    <property type="evidence" value="ECO:0007669"/>
    <property type="project" value="InterPro"/>
</dbReference>
<dbReference type="Pfam" id="PF01965">
    <property type="entry name" value="DJ-1_PfpI"/>
    <property type="match status" value="1"/>
</dbReference>
<dbReference type="InterPro" id="IPR018062">
    <property type="entry name" value="HTH_AraC-typ_CS"/>
</dbReference>
<dbReference type="PANTHER" id="PTHR43130:SF3">
    <property type="entry name" value="HTH-TYPE TRANSCRIPTIONAL REGULATOR RV1931C"/>
    <property type="match status" value="1"/>
</dbReference>
<evidence type="ECO:0000256" key="1">
    <source>
        <dbReference type="ARBA" id="ARBA00023015"/>
    </source>
</evidence>
<evidence type="ECO:0000256" key="2">
    <source>
        <dbReference type="ARBA" id="ARBA00023125"/>
    </source>
</evidence>
<dbReference type="KEGG" id="pzu:PHZ_c0832"/>
<sequence>MKVVMLAFPDAQVLDIAGPLEVFARTSRWLADAGLSPAPAYEIELTAAAAGPLRTSGGLELNVARRFEAVEACDVLLVAGGIGWATAAADEPLLDWLRRTAPRAGRVGSICTGALVLAAAGLLRGRRATTHWAYCERLAELEPSCQVEPDAIFVRDGALYTSAGVTTGMDLALELVEQDWGKAVAVAVAQELVVYRKRPGGQAQFSRFLEAERRQDRLGELQLWILDHLDEDLPLERLARAAGLSPRHFSRRFRTELGVTPAAYVQRVRLEEARRRLESGVHSLKDVARACGFADEQNLRRAFRRQLGVAPSAYRERFGA</sequence>
<dbReference type="EMBL" id="CP000747">
    <property type="protein sequence ID" value="ACG77246.1"/>
    <property type="molecule type" value="Genomic_DNA"/>
</dbReference>
<dbReference type="PANTHER" id="PTHR43130">
    <property type="entry name" value="ARAC-FAMILY TRANSCRIPTIONAL REGULATOR"/>
    <property type="match status" value="1"/>
</dbReference>
<evidence type="ECO:0000256" key="3">
    <source>
        <dbReference type="ARBA" id="ARBA00023163"/>
    </source>
</evidence>
<dbReference type="PROSITE" id="PS01124">
    <property type="entry name" value="HTH_ARAC_FAMILY_2"/>
    <property type="match status" value="1"/>
</dbReference>
<accession>B4RGC2</accession>
<name>B4RGC2_PHEZH</name>
<protein>
    <submittedName>
        <fullName evidence="5">Transcriptional regulator, AraC family</fullName>
    </submittedName>
</protein>
<dbReference type="GO" id="GO:0043565">
    <property type="term" value="F:sequence-specific DNA binding"/>
    <property type="evidence" value="ECO:0007669"/>
    <property type="project" value="InterPro"/>
</dbReference>
<evidence type="ECO:0000259" key="4">
    <source>
        <dbReference type="PROSITE" id="PS01124"/>
    </source>
</evidence>
<dbReference type="InterPro" id="IPR052158">
    <property type="entry name" value="INH-QAR"/>
</dbReference>
<dbReference type="SUPFAM" id="SSF46689">
    <property type="entry name" value="Homeodomain-like"/>
    <property type="match status" value="2"/>
</dbReference>
<dbReference type="AlphaFoldDB" id="B4RGC2"/>
<dbReference type="SUPFAM" id="SSF52317">
    <property type="entry name" value="Class I glutamine amidotransferase-like"/>
    <property type="match status" value="1"/>
</dbReference>
<dbReference type="OrthoDB" id="9793422at2"/>
<dbReference type="SMART" id="SM00342">
    <property type="entry name" value="HTH_ARAC"/>
    <property type="match status" value="1"/>
</dbReference>
<proteinExistence type="predicted"/>
<gene>
    <name evidence="5" type="ordered locus">PHZ_c0832</name>
</gene>
<keyword evidence="3" id="KW-0804">Transcription</keyword>
<evidence type="ECO:0000313" key="6">
    <source>
        <dbReference type="Proteomes" id="UP000001868"/>
    </source>
</evidence>